<keyword evidence="3 11" id="KW-0633">Potassium transport</keyword>
<name>A0ABU7J4B2_9GAMM</name>
<dbReference type="NCBIfam" id="NF001454">
    <property type="entry name" value="PRK00315.1"/>
    <property type="match status" value="1"/>
</dbReference>
<evidence type="ECO:0000256" key="8">
    <source>
        <dbReference type="ARBA" id="ARBA00022989"/>
    </source>
</evidence>
<comment type="subunit">
    <text evidence="11">The system is composed of three essential subunits: KdpA, KdpB and KdpC.</text>
</comment>
<dbReference type="Pfam" id="PF02669">
    <property type="entry name" value="KdpC"/>
    <property type="match status" value="1"/>
</dbReference>
<keyword evidence="4 11" id="KW-0812">Transmembrane</keyword>
<dbReference type="PANTHER" id="PTHR30042">
    <property type="entry name" value="POTASSIUM-TRANSPORTING ATPASE C CHAIN"/>
    <property type="match status" value="1"/>
</dbReference>
<evidence type="ECO:0000256" key="2">
    <source>
        <dbReference type="ARBA" id="ARBA00022475"/>
    </source>
</evidence>
<evidence type="ECO:0000256" key="5">
    <source>
        <dbReference type="ARBA" id="ARBA00022741"/>
    </source>
</evidence>
<dbReference type="RefSeq" id="WP_330128452.1">
    <property type="nucleotide sequence ID" value="NZ_JAUHLI010000006.1"/>
</dbReference>
<keyword evidence="9 11" id="KW-0406">Ion transport</keyword>
<evidence type="ECO:0000313" key="13">
    <source>
        <dbReference type="Proteomes" id="UP001336314"/>
    </source>
</evidence>
<feature type="transmembrane region" description="Helical" evidence="11">
    <location>
        <begin position="21"/>
        <end position="42"/>
    </location>
</feature>
<dbReference type="PANTHER" id="PTHR30042:SF2">
    <property type="entry name" value="POTASSIUM-TRANSPORTING ATPASE KDPC SUBUNIT"/>
    <property type="match status" value="1"/>
</dbReference>
<keyword evidence="10 11" id="KW-0472">Membrane</keyword>
<dbReference type="NCBIfam" id="TIGR00681">
    <property type="entry name" value="kdpC"/>
    <property type="match status" value="1"/>
</dbReference>
<gene>
    <name evidence="11 12" type="primary">kdpC</name>
    <name evidence="12" type="ORF">QWY20_07790</name>
</gene>
<dbReference type="InterPro" id="IPR003820">
    <property type="entry name" value="KdpC"/>
</dbReference>
<evidence type="ECO:0000256" key="3">
    <source>
        <dbReference type="ARBA" id="ARBA00022538"/>
    </source>
</evidence>
<comment type="caution">
    <text evidence="12">The sequence shown here is derived from an EMBL/GenBank/DDBJ whole genome shotgun (WGS) entry which is preliminary data.</text>
</comment>
<organism evidence="12 13">
    <name type="scientific">Alkalimonas cellulosilytica</name>
    <dbReference type="NCBI Taxonomy" id="3058395"/>
    <lineage>
        <taxon>Bacteria</taxon>
        <taxon>Pseudomonadati</taxon>
        <taxon>Pseudomonadota</taxon>
        <taxon>Gammaproteobacteria</taxon>
        <taxon>Alkalimonas</taxon>
    </lineage>
</organism>
<comment type="function">
    <text evidence="11">Part of the high-affinity ATP-driven potassium transport (or Kdp) system, which catalyzes the hydrolysis of ATP coupled with the electrogenic transport of potassium into the cytoplasm. This subunit acts as a catalytic chaperone that increases the ATP-binding affinity of the ATP-hydrolyzing subunit KdpB by the formation of a transient KdpB/KdpC/ATP ternary complex.</text>
</comment>
<reference evidence="12 13" key="1">
    <citation type="submission" date="2023-07" db="EMBL/GenBank/DDBJ databases">
        <title>Alkalimonas sp., MEB108 novel, alkaliphilic bacterium isolated from Lonar Lake, India.</title>
        <authorList>
            <person name="Joshi A."/>
            <person name="Thite S."/>
        </authorList>
    </citation>
    <scope>NUCLEOTIDE SEQUENCE [LARGE SCALE GENOMIC DNA]</scope>
    <source>
        <strain evidence="12 13">MEB108</strain>
    </source>
</reference>
<evidence type="ECO:0000256" key="4">
    <source>
        <dbReference type="ARBA" id="ARBA00022692"/>
    </source>
</evidence>
<sequence>MNKMNQQHTLLLTELRGAAELKRVSGFTLLSLLVCGVLYTGLSTLSGSLLFPEQAKGSLIVHDGEVRGSVLIAQAFESERYVYGRPSAVDYDPTDTGGSNLAPSNPELRSLATGFSQRIQQREQVTAQQISVELISMSGSGLDPHISPGAASMQAARVAAARGVDESAIVAVINELTERPSFGVWGQARVNVLALNIALDDRFPVLSTQETL</sequence>
<evidence type="ECO:0000256" key="7">
    <source>
        <dbReference type="ARBA" id="ARBA00022958"/>
    </source>
</evidence>
<proteinExistence type="inferred from homology"/>
<keyword evidence="8 11" id="KW-1133">Transmembrane helix</keyword>
<comment type="subcellular location">
    <subcellularLocation>
        <location evidence="11">Cell membrane</location>
        <topology evidence="11">Single-pass membrane protein</topology>
    </subcellularLocation>
</comment>
<keyword evidence="1 11" id="KW-0813">Transport</keyword>
<evidence type="ECO:0000256" key="1">
    <source>
        <dbReference type="ARBA" id="ARBA00022448"/>
    </source>
</evidence>
<evidence type="ECO:0000256" key="10">
    <source>
        <dbReference type="ARBA" id="ARBA00023136"/>
    </source>
</evidence>
<evidence type="ECO:0000256" key="6">
    <source>
        <dbReference type="ARBA" id="ARBA00022840"/>
    </source>
</evidence>
<keyword evidence="2 11" id="KW-1003">Cell membrane</keyword>
<dbReference type="HAMAP" id="MF_00276">
    <property type="entry name" value="KdpC"/>
    <property type="match status" value="1"/>
</dbReference>
<keyword evidence="13" id="KW-1185">Reference proteome</keyword>
<keyword evidence="7 11" id="KW-0630">Potassium</keyword>
<dbReference type="Proteomes" id="UP001336314">
    <property type="component" value="Unassembled WGS sequence"/>
</dbReference>
<dbReference type="PIRSF" id="PIRSF001296">
    <property type="entry name" value="K_ATPase_KdpC"/>
    <property type="match status" value="1"/>
</dbReference>
<dbReference type="EMBL" id="JAUHLI010000006">
    <property type="protein sequence ID" value="MEE2001351.1"/>
    <property type="molecule type" value="Genomic_DNA"/>
</dbReference>
<evidence type="ECO:0000256" key="9">
    <source>
        <dbReference type="ARBA" id="ARBA00023065"/>
    </source>
</evidence>
<comment type="similarity">
    <text evidence="11">Belongs to the KdpC family.</text>
</comment>
<accession>A0ABU7J4B2</accession>
<protein>
    <recommendedName>
        <fullName evidence="11">Potassium-transporting ATPase KdpC subunit</fullName>
    </recommendedName>
    <alternativeName>
        <fullName evidence="11">ATP phosphohydrolase [potassium-transporting] C chain</fullName>
    </alternativeName>
    <alternativeName>
        <fullName evidence="11">Potassium-binding and translocating subunit C</fullName>
    </alternativeName>
    <alternativeName>
        <fullName evidence="11">Potassium-translocating ATPase C chain</fullName>
    </alternativeName>
</protein>
<keyword evidence="5 11" id="KW-0547">Nucleotide-binding</keyword>
<evidence type="ECO:0000313" key="12">
    <source>
        <dbReference type="EMBL" id="MEE2001351.1"/>
    </source>
</evidence>
<keyword evidence="6 11" id="KW-0067">ATP-binding</keyword>
<evidence type="ECO:0000256" key="11">
    <source>
        <dbReference type="HAMAP-Rule" id="MF_00276"/>
    </source>
</evidence>